<comment type="caution">
    <text evidence="8">The sequence shown here is derived from an EMBL/GenBank/DDBJ whole genome shotgun (WGS) entry which is preliminary data.</text>
</comment>
<keyword evidence="8" id="KW-0449">Lipoprotein</keyword>
<evidence type="ECO:0000256" key="1">
    <source>
        <dbReference type="ARBA" id="ARBA00022475"/>
    </source>
</evidence>
<dbReference type="PRINTS" id="PR00781">
    <property type="entry name" value="LIPOSIGPTASE"/>
</dbReference>
<gene>
    <name evidence="8" type="ORF">ASZ90_001799</name>
</gene>
<dbReference type="NCBIfam" id="TIGR00077">
    <property type="entry name" value="lspA"/>
    <property type="match status" value="1"/>
</dbReference>
<accession>A0A0W8G5B8</accession>
<keyword evidence="3 7" id="KW-0812">Transmembrane</keyword>
<evidence type="ECO:0000256" key="5">
    <source>
        <dbReference type="ARBA" id="ARBA00022989"/>
    </source>
</evidence>
<protein>
    <submittedName>
        <fullName evidence="8">Lipoprotein signal peptidase</fullName>
        <ecNumber evidence="8">3.4.23.36</ecNumber>
    </submittedName>
</protein>
<feature type="transmembrane region" description="Helical" evidence="7">
    <location>
        <begin position="65"/>
        <end position="85"/>
    </location>
</feature>
<evidence type="ECO:0000256" key="6">
    <source>
        <dbReference type="ARBA" id="ARBA00023136"/>
    </source>
</evidence>
<dbReference type="PROSITE" id="PS00855">
    <property type="entry name" value="SPASE_II"/>
    <property type="match status" value="1"/>
</dbReference>
<dbReference type="EC" id="3.4.23.36" evidence="8"/>
<dbReference type="AlphaFoldDB" id="A0A0W8G5B8"/>
<dbReference type="EMBL" id="LNQE01000231">
    <property type="protein sequence ID" value="KUG28330.1"/>
    <property type="molecule type" value="Genomic_DNA"/>
</dbReference>
<keyword evidence="2" id="KW-0645">Protease</keyword>
<keyword evidence="1" id="KW-1003">Cell membrane</keyword>
<reference evidence="8" key="1">
    <citation type="journal article" date="2015" name="Proc. Natl. Acad. Sci. U.S.A.">
        <title>Networks of energetic and metabolic interactions define dynamics in microbial communities.</title>
        <authorList>
            <person name="Embree M."/>
            <person name="Liu J.K."/>
            <person name="Al-Bassam M.M."/>
            <person name="Zengler K."/>
        </authorList>
    </citation>
    <scope>NUCLEOTIDE SEQUENCE</scope>
</reference>
<evidence type="ECO:0000313" key="8">
    <source>
        <dbReference type="EMBL" id="KUG28330.1"/>
    </source>
</evidence>
<name>A0A0W8G5B8_9ZZZZ</name>
<dbReference type="GO" id="GO:0004190">
    <property type="term" value="F:aspartic-type endopeptidase activity"/>
    <property type="evidence" value="ECO:0007669"/>
    <property type="project" value="UniProtKB-EC"/>
</dbReference>
<keyword evidence="4 8" id="KW-0378">Hydrolase</keyword>
<dbReference type="GO" id="GO:0006508">
    <property type="term" value="P:proteolysis"/>
    <property type="evidence" value="ECO:0007669"/>
    <property type="project" value="UniProtKB-KW"/>
</dbReference>
<dbReference type="InterPro" id="IPR001872">
    <property type="entry name" value="Peptidase_A8"/>
</dbReference>
<feature type="transmembrane region" description="Helical" evidence="7">
    <location>
        <begin position="131"/>
        <end position="154"/>
    </location>
</feature>
<keyword evidence="6 7" id="KW-0472">Membrane</keyword>
<dbReference type="Pfam" id="PF01252">
    <property type="entry name" value="Peptidase_A8"/>
    <property type="match status" value="1"/>
</dbReference>
<sequence length="163" mass="17878">MKRSYKLAGIITLVVVALDQATKAWILANIILYTTHPVIPGFFNIVHVLNKGAAFGFLNRPDITWQTYLFFATTALAVVLILHLLRAALQEDTPLISGLGLILGGAIGNLIDRIRFGEVVDFLDFHYGELHWPAFNVADIAITLGSVALLAAFLRARKAPPEE</sequence>
<organism evidence="8">
    <name type="scientific">hydrocarbon metagenome</name>
    <dbReference type="NCBI Taxonomy" id="938273"/>
    <lineage>
        <taxon>unclassified sequences</taxon>
        <taxon>metagenomes</taxon>
        <taxon>ecological metagenomes</taxon>
    </lineage>
</organism>
<dbReference type="PANTHER" id="PTHR33695:SF1">
    <property type="entry name" value="LIPOPROTEIN SIGNAL PEPTIDASE"/>
    <property type="match status" value="1"/>
</dbReference>
<dbReference type="HAMAP" id="MF_00161">
    <property type="entry name" value="LspA"/>
    <property type="match status" value="1"/>
</dbReference>
<dbReference type="PANTHER" id="PTHR33695">
    <property type="entry name" value="LIPOPROTEIN SIGNAL PEPTIDASE"/>
    <property type="match status" value="1"/>
</dbReference>
<evidence type="ECO:0000256" key="4">
    <source>
        <dbReference type="ARBA" id="ARBA00022801"/>
    </source>
</evidence>
<evidence type="ECO:0000256" key="2">
    <source>
        <dbReference type="ARBA" id="ARBA00022670"/>
    </source>
</evidence>
<feature type="transmembrane region" description="Helical" evidence="7">
    <location>
        <begin position="92"/>
        <end position="111"/>
    </location>
</feature>
<proteinExistence type="inferred from homology"/>
<evidence type="ECO:0000256" key="7">
    <source>
        <dbReference type="SAM" id="Phobius"/>
    </source>
</evidence>
<keyword evidence="5 7" id="KW-1133">Transmembrane helix</keyword>
<evidence type="ECO:0000256" key="3">
    <source>
        <dbReference type="ARBA" id="ARBA00022692"/>
    </source>
</evidence>
<dbReference type="GO" id="GO:0016020">
    <property type="term" value="C:membrane"/>
    <property type="evidence" value="ECO:0007669"/>
    <property type="project" value="InterPro"/>
</dbReference>